<keyword evidence="10" id="KW-1185">Reference proteome</keyword>
<dbReference type="InterPro" id="IPR008928">
    <property type="entry name" value="6-hairpin_glycosidase_sf"/>
</dbReference>
<dbReference type="SUPFAM" id="SSF48208">
    <property type="entry name" value="Six-hairpin glycosidases"/>
    <property type="match status" value="1"/>
</dbReference>
<feature type="domain" description="Bacterial alpha-L-rhamnosidase N-terminal" evidence="6">
    <location>
        <begin position="182"/>
        <end position="344"/>
    </location>
</feature>
<feature type="domain" description="Alpha-L-rhamnosidase C-terminal" evidence="8">
    <location>
        <begin position="848"/>
        <end position="929"/>
    </location>
</feature>
<dbReference type="InterPro" id="IPR012341">
    <property type="entry name" value="6hp_glycosidase-like_sf"/>
</dbReference>
<name>A0A927IJJ8_9BACT</name>
<dbReference type="PANTHER" id="PTHR33307">
    <property type="entry name" value="ALPHA-RHAMNOSIDASE (EUROFUNG)"/>
    <property type="match status" value="1"/>
</dbReference>
<dbReference type="InterPro" id="IPR016007">
    <property type="entry name" value="Alpha_rhamnosid"/>
</dbReference>
<dbReference type="PROSITE" id="PS51257">
    <property type="entry name" value="PROKAR_LIPOPROTEIN"/>
    <property type="match status" value="1"/>
</dbReference>
<evidence type="ECO:0000313" key="10">
    <source>
        <dbReference type="Proteomes" id="UP000622317"/>
    </source>
</evidence>
<feature type="signal peptide" evidence="4">
    <location>
        <begin position="1"/>
        <end position="22"/>
    </location>
</feature>
<organism evidence="9 10">
    <name type="scientific">Pelagicoccus enzymogenes</name>
    <dbReference type="NCBI Taxonomy" id="2773457"/>
    <lineage>
        <taxon>Bacteria</taxon>
        <taxon>Pseudomonadati</taxon>
        <taxon>Verrucomicrobiota</taxon>
        <taxon>Opitutia</taxon>
        <taxon>Puniceicoccales</taxon>
        <taxon>Pelagicoccaceae</taxon>
        <taxon>Pelagicoccus</taxon>
    </lineage>
</organism>
<dbReference type="GO" id="GO:0030596">
    <property type="term" value="F:alpha-L-rhamnosidase activity"/>
    <property type="evidence" value="ECO:0007669"/>
    <property type="project" value="UniProtKB-EC"/>
</dbReference>
<evidence type="ECO:0000256" key="1">
    <source>
        <dbReference type="ARBA" id="ARBA00001445"/>
    </source>
</evidence>
<evidence type="ECO:0000256" key="4">
    <source>
        <dbReference type="SAM" id="SignalP"/>
    </source>
</evidence>
<evidence type="ECO:0000313" key="9">
    <source>
        <dbReference type="EMBL" id="MBD5781620.1"/>
    </source>
</evidence>
<evidence type="ECO:0000256" key="2">
    <source>
        <dbReference type="ARBA" id="ARBA00012652"/>
    </source>
</evidence>
<protein>
    <recommendedName>
        <fullName evidence="2">alpha-L-rhamnosidase</fullName>
        <ecNumber evidence="2">3.2.1.40</ecNumber>
    </recommendedName>
</protein>
<keyword evidence="3 9" id="KW-0378">Hydrolase</keyword>
<gene>
    <name evidence="9" type="ORF">IEN85_19115</name>
</gene>
<dbReference type="InterPro" id="IPR013783">
    <property type="entry name" value="Ig-like_fold"/>
</dbReference>
<dbReference type="RefSeq" id="WP_191618705.1">
    <property type="nucleotide sequence ID" value="NZ_JACYFG010000051.1"/>
</dbReference>
<comment type="caution">
    <text evidence="9">The sequence shown here is derived from an EMBL/GenBank/DDBJ whole genome shotgun (WGS) entry which is preliminary data.</text>
</comment>
<dbReference type="Pfam" id="PF17389">
    <property type="entry name" value="Bac_rhamnosid6H"/>
    <property type="match status" value="1"/>
</dbReference>
<evidence type="ECO:0000259" key="8">
    <source>
        <dbReference type="Pfam" id="PF17390"/>
    </source>
</evidence>
<reference evidence="9" key="1">
    <citation type="submission" date="2020-09" db="EMBL/GenBank/DDBJ databases">
        <title>Pelagicoccus enzymogenes sp. nov. with an EPS production, isolated from marine sediment.</title>
        <authorList>
            <person name="Feng X."/>
        </authorList>
    </citation>
    <scope>NUCLEOTIDE SEQUENCE</scope>
    <source>
        <strain evidence="9">NFK12</strain>
    </source>
</reference>
<evidence type="ECO:0000259" key="6">
    <source>
        <dbReference type="Pfam" id="PF08531"/>
    </source>
</evidence>
<sequence length="966" mass="108946">MKTHFILLLIGAIVACCASAHAVQDNDSLDPTALRCEYLEEPVGVDSRLPRFSWRVESHRRGASQSAWQVRVARSSEALRRGKAELWDSGRTAGNDTNQIEYQGMALKSGMECFWQVRVWDEKGNVSKWSEPARWAMGLLNEQDWKAQWISCEDDASYHKDRSKLHLPAPRHYRKDFTTKREVKRAVVYASALGVYDLYLNGERVGDAYLQPGWSDYKKRAYYRTHEVTEWVRSKGKNAIGAVVADGWYSGYVGYGLLVGYGPDKVGRYFYGKTPAFLAQLEIEYTDGSRELVVTDESWRVTDGGPTRESDIIMGEAYDARMELGEWALPGYKAKDWERAVLASRNPRIDTVYTDRAGRKPVNLGFEKPPVMQSYMAPPIVATEELPARSVSEPEKGVFVFDLGQNFAGIVRLKVKGERGTRIRLRFGEMLKENGMVMTENLRRARVTDFYTLKGDPEGEVWSPRFTYHGFQYVELTGLDVKPELDAITGIVLHNDTPLTGEFECSDPVLTQFGKNAQWTQRANFLEVPTDCPQRDERLGWMGDAQAYIRTASYNADVASFFTKWIDDVEESQLSFGAYPDYAPYPMAHGGSGKSFGSGWTDAGIICPWTIWKVYGDTRMLEEHWDSMTRFMEWRYASTAVNGLGTSLGNPWGDWLNVGEKTPIEFIDTCYHAMVLDMMEEMSLALGRRLEAETYRERGEKVAKAFEAAYLNEDGTLKVDTQTAYVLGLSVGLILEDLRSEAAMHLAGKIEKNGFRMATGFLGTRSLLPALSEHGQHELATRLFQSREYPSWGYEVVNGATSVWERWDSYTKEFGFNGANGKQNAGMNSFSHYAFGAVMEWAYRTLAGIDTIGPGYRHVLIHPRIPGSESNPDNEVVDWVKARYDSINGPIRSDWKVEDGMLRMNVEIPANTKATIVLPSKDVSQIKEGGALVRLGEHFHSIDSEGDVTRLLVGAGTYVFELPFTR</sequence>
<evidence type="ECO:0000259" key="5">
    <source>
        <dbReference type="Pfam" id="PF05592"/>
    </source>
</evidence>
<dbReference type="GO" id="GO:0005975">
    <property type="term" value="P:carbohydrate metabolic process"/>
    <property type="evidence" value="ECO:0007669"/>
    <property type="project" value="InterPro"/>
</dbReference>
<dbReference type="Pfam" id="PF17390">
    <property type="entry name" value="Bac_rhamnosid_C"/>
    <property type="match status" value="1"/>
</dbReference>
<dbReference type="Gene3D" id="1.50.10.10">
    <property type="match status" value="1"/>
</dbReference>
<dbReference type="Gene3D" id="2.60.420.10">
    <property type="entry name" value="Maltose phosphorylase, domain 3"/>
    <property type="match status" value="1"/>
</dbReference>
<dbReference type="EC" id="3.2.1.40" evidence="2"/>
<evidence type="ECO:0000256" key="3">
    <source>
        <dbReference type="ARBA" id="ARBA00022801"/>
    </source>
</evidence>
<comment type="catalytic activity">
    <reaction evidence="1">
        <text>Hydrolysis of terminal non-reducing alpha-L-rhamnose residues in alpha-L-rhamnosides.</text>
        <dbReference type="EC" id="3.2.1.40"/>
    </reaction>
</comment>
<dbReference type="InterPro" id="IPR008902">
    <property type="entry name" value="Rhamnosid_concanavalin"/>
</dbReference>
<feature type="chain" id="PRO_5036904322" description="alpha-L-rhamnosidase" evidence="4">
    <location>
        <begin position="23"/>
        <end position="966"/>
    </location>
</feature>
<dbReference type="EMBL" id="JACYFG010000051">
    <property type="protein sequence ID" value="MBD5781620.1"/>
    <property type="molecule type" value="Genomic_DNA"/>
</dbReference>
<dbReference type="InterPro" id="IPR035396">
    <property type="entry name" value="Bac_rhamnosid6H"/>
</dbReference>
<proteinExistence type="predicted"/>
<keyword evidence="4" id="KW-0732">Signal</keyword>
<dbReference type="Pfam" id="PF05592">
    <property type="entry name" value="Bac_rhamnosid"/>
    <property type="match status" value="1"/>
</dbReference>
<dbReference type="PANTHER" id="PTHR33307:SF6">
    <property type="entry name" value="ALPHA-RHAMNOSIDASE (EUROFUNG)-RELATED"/>
    <property type="match status" value="1"/>
</dbReference>
<feature type="domain" description="Alpha-L-rhamnosidase six-hairpin glycosidase" evidence="7">
    <location>
        <begin position="500"/>
        <end position="845"/>
    </location>
</feature>
<dbReference type="PIRSF" id="PIRSF010631">
    <property type="entry name" value="A-rhamnsds"/>
    <property type="match status" value="1"/>
</dbReference>
<accession>A0A927IJJ8</accession>
<evidence type="ECO:0000259" key="7">
    <source>
        <dbReference type="Pfam" id="PF17389"/>
    </source>
</evidence>
<dbReference type="Pfam" id="PF08531">
    <property type="entry name" value="Bac_rhamnosid_N"/>
    <property type="match status" value="1"/>
</dbReference>
<dbReference type="Pfam" id="PF25788">
    <property type="entry name" value="Ig_Rha78A_N"/>
    <property type="match status" value="1"/>
</dbReference>
<feature type="domain" description="Alpha-L-rhamnosidase concanavalin-like" evidence="5">
    <location>
        <begin position="395"/>
        <end position="494"/>
    </location>
</feature>
<dbReference type="Gene3D" id="2.60.40.10">
    <property type="entry name" value="Immunoglobulins"/>
    <property type="match status" value="1"/>
</dbReference>
<dbReference type="Proteomes" id="UP000622317">
    <property type="component" value="Unassembled WGS sequence"/>
</dbReference>
<dbReference type="InterPro" id="IPR013737">
    <property type="entry name" value="Bac_rhamnosid_N"/>
</dbReference>
<dbReference type="InterPro" id="IPR035398">
    <property type="entry name" value="Bac_rhamnosid_C"/>
</dbReference>
<dbReference type="AlphaFoldDB" id="A0A927IJJ8"/>
<dbReference type="Gene3D" id="2.60.120.260">
    <property type="entry name" value="Galactose-binding domain-like"/>
    <property type="match status" value="2"/>
</dbReference>